<feature type="site" description="Interaction with DNA" evidence="8">
    <location>
        <position position="524"/>
    </location>
</feature>
<dbReference type="CDD" id="cd00186">
    <property type="entry name" value="TOP1Ac"/>
    <property type="match status" value="1"/>
</dbReference>
<evidence type="ECO:0000256" key="5">
    <source>
        <dbReference type="ARBA" id="ARBA00023029"/>
    </source>
</evidence>
<evidence type="ECO:0000256" key="2">
    <source>
        <dbReference type="ARBA" id="ARBA00009446"/>
    </source>
</evidence>
<reference evidence="13" key="1">
    <citation type="journal article" date="2019" name="Int. J. Syst. Evol. Microbiol.">
        <title>The Global Catalogue of Microorganisms (GCM) 10K type strain sequencing project: providing services to taxonomists for standard genome sequencing and annotation.</title>
        <authorList>
            <consortium name="The Broad Institute Genomics Platform"/>
            <consortium name="The Broad Institute Genome Sequencing Center for Infectious Disease"/>
            <person name="Wu L."/>
            <person name="Ma J."/>
        </authorList>
    </citation>
    <scope>NUCLEOTIDE SEQUENCE [LARGE SCALE GENOMIC DNA]</scope>
    <source>
        <strain evidence="13">CCTCC AB 2017081</strain>
    </source>
</reference>
<evidence type="ECO:0000256" key="4">
    <source>
        <dbReference type="ARBA" id="ARBA00022842"/>
    </source>
</evidence>
<dbReference type="EC" id="5.6.2.1" evidence="8"/>
<dbReference type="InterPro" id="IPR034149">
    <property type="entry name" value="TOPRIM_TopoI"/>
</dbReference>
<dbReference type="PROSITE" id="PS50880">
    <property type="entry name" value="TOPRIM"/>
    <property type="match status" value="1"/>
</dbReference>
<feature type="site" description="Interaction with DNA" evidence="8">
    <location>
        <position position="324"/>
    </location>
</feature>
<feature type="site" description="Interaction with DNA" evidence="8">
    <location>
        <position position="152"/>
    </location>
</feature>
<evidence type="ECO:0000313" key="13">
    <source>
        <dbReference type="Proteomes" id="UP001595803"/>
    </source>
</evidence>
<dbReference type="PROSITE" id="PS00396">
    <property type="entry name" value="TOPO_IA_1"/>
    <property type="match status" value="1"/>
</dbReference>
<feature type="region of interest" description="Disordered" evidence="9">
    <location>
        <begin position="841"/>
        <end position="917"/>
    </location>
</feature>
<feature type="site" description="Interaction with DNA" evidence="8">
    <location>
        <position position="156"/>
    </location>
</feature>
<feature type="region of interest" description="Interaction with DNA" evidence="8">
    <location>
        <begin position="176"/>
        <end position="181"/>
    </location>
</feature>
<organism evidence="12 13">
    <name type="scientific">Deinococcus rufus</name>
    <dbReference type="NCBI Taxonomy" id="2136097"/>
    <lineage>
        <taxon>Bacteria</taxon>
        <taxon>Thermotogati</taxon>
        <taxon>Deinococcota</taxon>
        <taxon>Deinococci</taxon>
        <taxon>Deinococcales</taxon>
        <taxon>Deinococcaceae</taxon>
        <taxon>Deinococcus</taxon>
    </lineage>
</organism>
<dbReference type="InterPro" id="IPR003602">
    <property type="entry name" value="Topo_IA_DNA-bd_dom"/>
</dbReference>
<dbReference type="Gene3D" id="2.70.20.10">
    <property type="entry name" value="Topoisomerase I, domain 3"/>
    <property type="match status" value="1"/>
</dbReference>
<evidence type="ECO:0000256" key="7">
    <source>
        <dbReference type="ARBA" id="ARBA00023235"/>
    </source>
</evidence>
<dbReference type="PANTHER" id="PTHR42785">
    <property type="entry name" value="DNA TOPOISOMERASE, TYPE IA, CORE"/>
    <property type="match status" value="1"/>
</dbReference>
<feature type="site" description="Interaction with DNA" evidence="8">
    <location>
        <position position="33"/>
    </location>
</feature>
<dbReference type="InterPro" id="IPR013824">
    <property type="entry name" value="Topo_IA_cen_sub1"/>
</dbReference>
<comment type="caution">
    <text evidence="12">The sequence shown here is derived from an EMBL/GenBank/DDBJ whole genome shotgun (WGS) entry which is preliminary data.</text>
</comment>
<dbReference type="InterPro" id="IPR013497">
    <property type="entry name" value="Topo_IA_cen"/>
</dbReference>
<feature type="compositionally biased region" description="Basic and acidic residues" evidence="9">
    <location>
        <begin position="460"/>
        <end position="487"/>
    </location>
</feature>
<dbReference type="InterPro" id="IPR006171">
    <property type="entry name" value="TOPRIM_dom"/>
</dbReference>
<dbReference type="SMART" id="SM00436">
    <property type="entry name" value="TOP1Bc"/>
    <property type="match status" value="1"/>
</dbReference>
<dbReference type="GO" id="GO:0003917">
    <property type="term" value="F:DNA topoisomerase type I (single strand cut, ATP-independent) activity"/>
    <property type="evidence" value="ECO:0007669"/>
    <property type="project" value="UniProtKB-EC"/>
</dbReference>
<feature type="region of interest" description="Disordered" evidence="9">
    <location>
        <begin position="453"/>
        <end position="490"/>
    </location>
</feature>
<dbReference type="InterPro" id="IPR023405">
    <property type="entry name" value="Topo_IA_core_domain"/>
</dbReference>
<feature type="compositionally biased region" description="Low complexity" evidence="9">
    <location>
        <begin position="858"/>
        <end position="915"/>
    </location>
</feature>
<evidence type="ECO:0000313" key="12">
    <source>
        <dbReference type="EMBL" id="MFC3832543.1"/>
    </source>
</evidence>
<feature type="domain" description="Toprim" evidence="10">
    <location>
        <begin position="3"/>
        <end position="127"/>
    </location>
</feature>
<evidence type="ECO:0000256" key="8">
    <source>
        <dbReference type="HAMAP-Rule" id="MF_00952"/>
    </source>
</evidence>
<dbReference type="Pfam" id="PF01131">
    <property type="entry name" value="Topoisom_bac"/>
    <property type="match status" value="1"/>
</dbReference>
<dbReference type="InterPro" id="IPR013826">
    <property type="entry name" value="Topo_IA_cen_sub3"/>
</dbReference>
<keyword evidence="13" id="KW-1185">Reference proteome</keyword>
<comment type="similarity">
    <text evidence="2 8">Belongs to the type IA topoisomerase family.</text>
</comment>
<dbReference type="InterPro" id="IPR005733">
    <property type="entry name" value="TopoI_bac-type"/>
</dbReference>
<dbReference type="SMART" id="SM00493">
    <property type="entry name" value="TOPRIM"/>
    <property type="match status" value="1"/>
</dbReference>
<feature type="domain" description="Topo IA-type catalytic" evidence="11">
    <location>
        <begin position="142"/>
        <end position="594"/>
    </location>
</feature>
<dbReference type="Gene3D" id="1.10.290.10">
    <property type="entry name" value="Topoisomerase I, domain 4"/>
    <property type="match status" value="1"/>
</dbReference>
<dbReference type="Gene3D" id="3.40.50.140">
    <property type="match status" value="1"/>
</dbReference>
<dbReference type="Pfam" id="PF13368">
    <property type="entry name" value="Toprim_C_rpt"/>
    <property type="match status" value="4"/>
</dbReference>
<dbReference type="HAMAP" id="MF_00952">
    <property type="entry name" value="Topoisom_1_prok"/>
    <property type="match status" value="1"/>
</dbReference>
<keyword evidence="4" id="KW-0460">Magnesium</keyword>
<evidence type="ECO:0000256" key="9">
    <source>
        <dbReference type="SAM" id="MobiDB-lite"/>
    </source>
</evidence>
<keyword evidence="6 8" id="KW-0238">DNA-binding</keyword>
<feature type="active site" description="O-(5'-phospho-DNA)-tyrosine intermediate" evidence="8">
    <location>
        <position position="322"/>
    </location>
</feature>
<dbReference type="EMBL" id="JBHRZG010000006">
    <property type="protein sequence ID" value="MFC3832543.1"/>
    <property type="molecule type" value="Genomic_DNA"/>
</dbReference>
<dbReference type="SUPFAM" id="SSF56712">
    <property type="entry name" value="Prokaryotic type I DNA topoisomerase"/>
    <property type="match status" value="1"/>
</dbReference>
<dbReference type="Pfam" id="PF01751">
    <property type="entry name" value="Toprim"/>
    <property type="match status" value="1"/>
</dbReference>
<dbReference type="PANTHER" id="PTHR42785:SF1">
    <property type="entry name" value="DNA TOPOISOMERASE"/>
    <property type="match status" value="1"/>
</dbReference>
<feature type="site" description="Interaction with DNA" evidence="8">
    <location>
        <position position="161"/>
    </location>
</feature>
<evidence type="ECO:0000256" key="1">
    <source>
        <dbReference type="ARBA" id="ARBA00000213"/>
    </source>
</evidence>
<keyword evidence="5 8" id="KW-0799">Topoisomerase</keyword>
<proteinExistence type="inferred from homology"/>
<comment type="subunit">
    <text evidence="8">Monomer.</text>
</comment>
<dbReference type="Gene3D" id="1.10.460.10">
    <property type="entry name" value="Topoisomerase I, domain 2"/>
    <property type="match status" value="1"/>
</dbReference>
<dbReference type="Proteomes" id="UP001595803">
    <property type="component" value="Unassembled WGS sequence"/>
</dbReference>
<dbReference type="PROSITE" id="PS52039">
    <property type="entry name" value="TOPO_IA_2"/>
    <property type="match status" value="1"/>
</dbReference>
<name>A0ABV7Z8A4_9DEIO</name>
<dbReference type="InterPro" id="IPR000380">
    <property type="entry name" value="Topo_IA"/>
</dbReference>
<dbReference type="CDD" id="cd03363">
    <property type="entry name" value="TOPRIM_TopoIA_TopoI"/>
    <property type="match status" value="1"/>
</dbReference>
<sequence length="978" mass="106520">MPNTLVIVESPAKARTIEKYLGKGYTVESSIGHIRDLPKSAADIPEKYRGQAWARLGLDVEHDFSPLYVVAPEKRAHVAKLRKMAQDADEIILATDDDREGESIAWHLYQELKPRVPVKRMVFHEITKEAIQAAIASPRQIDTNLVEAQEARRALDRLYGYEVSPVLWKKVAPKLSAGRVQSVATRMLVERERERMRFVSATWWDLLVTGATAEAQTFPARVTDVAGQKLALGRDFDPLTGKLKAGVTARLLTEAEARALQGGLTGQPLTVTSAEEKPFTQRPYPPFITSTLQQEGSRKLGFAATRTMRAAQKLYEQGYITYMRTDSTNLSTEAVTAARTQVAQMYGQTYLSPQPRVYAKKAKNAQEAHEAIRPAGSSFRTPDSLRSELSGDEWRLYDLIWKRTVACQMADARGRSLRVRLAGRATTGEDVQLSASGRTIDFPGFLRAYVEGSDDPSAALEDRETPLPPLKEGERVTAESVKPEGHETQPPARYTEASLVQALEAAGIGRPSTYASILGTIQDRGYATKKGQALVPSWTAFATSALLEGHFGSLVDYDFTAKMEEDLDDIAGGRAQRVPYLKRFYLGDHGEGMALRPLIDSKMGEIDARGIATITVPKLEGSGIEVRVGRYGPYMERNGEKANLPEGMAPDELTAEGAEELMSRPSGDRVLGTDDATGHPVVARAGRYGPYVTLGAENPPVRSASLFPSDDLNTLTLERALKLLSLPRLVGTSEGEEVWALNGKYGPYLKRGSDSRSLTTHEQLFEVGIHEAEALFLQPRFGKGRAAAAPPLRNFEYPGRASIVLKSGRFGPYLTDGERNATLRKGEDEGTLTAERALEILEERGKEPKKKPGKAPKKAAASTTAKKTAAKTGTAKTGGTKAGTTARKAPARTATSKSGTARKAPTKAKAPAKTPLTWAQLKPHLGVLSSDERQLVTATREQGRKVEDVAPGLGLDIKKAKGMALQASKKLNQAARGE</sequence>
<dbReference type="InterPro" id="IPR028612">
    <property type="entry name" value="Topoisom_1_IA"/>
</dbReference>
<dbReference type="InterPro" id="IPR003601">
    <property type="entry name" value="Topo_IA_2"/>
</dbReference>
<evidence type="ECO:0000256" key="6">
    <source>
        <dbReference type="ARBA" id="ARBA00023125"/>
    </source>
</evidence>
<comment type="function">
    <text evidence="8">Releases the supercoiling and torsional tension of DNA, which is introduced during the DNA replication and transcription, by transiently cleaving and rejoining one strand of the DNA duplex. Introduces a single-strand break via transesterification at a target site in duplex DNA. The scissile phosphodiester is attacked by the catalytic tyrosine of the enzyme, resulting in the formation of a DNA-(5'-phosphotyrosyl)-enzyme intermediate and the expulsion of a 3'-OH DNA strand. The free DNA strand then undergoes passage around the unbroken strand, thus removing DNA supercoils. Finally, in the religation step, the DNA 3'-OH attacks the covalent intermediate to expel the active-site tyrosine and restore the DNA phosphodiester backbone.</text>
</comment>
<keyword evidence="7 8" id="KW-0413">Isomerase</keyword>
<evidence type="ECO:0000259" key="11">
    <source>
        <dbReference type="PROSITE" id="PS52039"/>
    </source>
</evidence>
<feature type="site" description="Interaction with DNA" evidence="8">
    <location>
        <position position="153"/>
    </location>
</feature>
<keyword evidence="3" id="KW-0479">Metal-binding</keyword>
<accession>A0ABV7Z8A4</accession>
<feature type="compositionally biased region" description="Basic residues" evidence="9">
    <location>
        <begin position="847"/>
        <end position="857"/>
    </location>
</feature>
<comment type="catalytic activity">
    <reaction evidence="1 8">
        <text>ATP-independent breakage of single-stranded DNA, followed by passage and rejoining.</text>
        <dbReference type="EC" id="5.6.2.1"/>
    </reaction>
</comment>
<dbReference type="InterPro" id="IPR013825">
    <property type="entry name" value="Topo_IA_cen_sub2"/>
</dbReference>
<gene>
    <name evidence="8 12" type="primary">topA</name>
    <name evidence="12" type="ORF">ACFOSB_06695</name>
</gene>
<evidence type="ECO:0000259" key="10">
    <source>
        <dbReference type="PROSITE" id="PS50880"/>
    </source>
</evidence>
<dbReference type="SMART" id="SM00437">
    <property type="entry name" value="TOP1Ac"/>
    <property type="match status" value="1"/>
</dbReference>
<dbReference type="InterPro" id="IPR023406">
    <property type="entry name" value="Topo_IA_AS"/>
</dbReference>
<feature type="site" description="Interaction with DNA" evidence="8">
    <location>
        <position position="168"/>
    </location>
</feature>
<dbReference type="NCBIfam" id="TIGR01051">
    <property type="entry name" value="topA_bact"/>
    <property type="match status" value="1"/>
</dbReference>
<evidence type="ECO:0000256" key="3">
    <source>
        <dbReference type="ARBA" id="ARBA00022723"/>
    </source>
</evidence>
<protein>
    <recommendedName>
        <fullName evidence="8">DNA topoisomerase 1</fullName>
        <ecNumber evidence="8">5.6.2.1</ecNumber>
    </recommendedName>
    <alternativeName>
        <fullName evidence="8">DNA topoisomerase I</fullName>
    </alternativeName>
</protein>
<dbReference type="RefSeq" id="WP_322474085.1">
    <property type="nucleotide sequence ID" value="NZ_JBHRZG010000006.1"/>
</dbReference>
<dbReference type="InterPro" id="IPR025589">
    <property type="entry name" value="Toprim_C_rpt"/>
</dbReference>
<dbReference type="PRINTS" id="PR00417">
    <property type="entry name" value="PRTPISMRASEI"/>
</dbReference>